<dbReference type="OrthoDB" id="8456232at2"/>
<proteinExistence type="predicted"/>
<sequence>MSSDRLIRGAKVIGRSLGISERTARRWAAKGILQAHKVNGRTSPLTARKSDIDRLKSHLAYEEGE</sequence>
<evidence type="ECO:0000313" key="1">
    <source>
        <dbReference type="EMBL" id="RDI51239.1"/>
    </source>
</evidence>
<evidence type="ECO:0008006" key="3">
    <source>
        <dbReference type="Google" id="ProtNLM"/>
    </source>
</evidence>
<organism evidence="1 2">
    <name type="scientific">Microvirga subterranea</name>
    <dbReference type="NCBI Taxonomy" id="186651"/>
    <lineage>
        <taxon>Bacteria</taxon>
        <taxon>Pseudomonadati</taxon>
        <taxon>Pseudomonadota</taxon>
        <taxon>Alphaproteobacteria</taxon>
        <taxon>Hyphomicrobiales</taxon>
        <taxon>Methylobacteriaceae</taxon>
        <taxon>Microvirga</taxon>
    </lineage>
</organism>
<keyword evidence="2" id="KW-1185">Reference proteome</keyword>
<protein>
    <recommendedName>
        <fullName evidence="3">IS607 family transposase</fullName>
    </recommendedName>
</protein>
<evidence type="ECO:0000313" key="2">
    <source>
        <dbReference type="Proteomes" id="UP000254925"/>
    </source>
</evidence>
<comment type="caution">
    <text evidence="1">The sequence shown here is derived from an EMBL/GenBank/DDBJ whole genome shotgun (WGS) entry which is preliminary data.</text>
</comment>
<dbReference type="EMBL" id="QQBB01000019">
    <property type="protein sequence ID" value="RDI51239.1"/>
    <property type="molecule type" value="Genomic_DNA"/>
</dbReference>
<gene>
    <name evidence="1" type="ORF">DES45_11922</name>
</gene>
<dbReference type="AlphaFoldDB" id="A0A370H4V8"/>
<name>A0A370H4V8_9HYPH</name>
<dbReference type="RefSeq" id="WP_114773251.1">
    <property type="nucleotide sequence ID" value="NZ_QQBB01000019.1"/>
</dbReference>
<accession>A0A370H4V8</accession>
<reference evidence="1 2" key="1">
    <citation type="submission" date="2018-07" db="EMBL/GenBank/DDBJ databases">
        <title>Genomic Encyclopedia of Type Strains, Phase IV (KMG-IV): sequencing the most valuable type-strain genomes for metagenomic binning, comparative biology and taxonomic classification.</title>
        <authorList>
            <person name="Goeker M."/>
        </authorList>
    </citation>
    <scope>NUCLEOTIDE SEQUENCE [LARGE SCALE GENOMIC DNA]</scope>
    <source>
        <strain evidence="1 2">DSM 14364</strain>
    </source>
</reference>
<dbReference type="Proteomes" id="UP000254925">
    <property type="component" value="Unassembled WGS sequence"/>
</dbReference>